<reference evidence="1 2" key="1">
    <citation type="journal article" date="2019" name="Nat. Ecol. Evol.">
        <title>Megaphylogeny resolves global patterns of mushroom evolution.</title>
        <authorList>
            <person name="Varga T."/>
            <person name="Krizsan K."/>
            <person name="Foldi C."/>
            <person name="Dima B."/>
            <person name="Sanchez-Garcia M."/>
            <person name="Sanchez-Ramirez S."/>
            <person name="Szollosi G.J."/>
            <person name="Szarkandi J.G."/>
            <person name="Papp V."/>
            <person name="Albert L."/>
            <person name="Andreopoulos W."/>
            <person name="Angelini C."/>
            <person name="Antonin V."/>
            <person name="Barry K.W."/>
            <person name="Bougher N.L."/>
            <person name="Buchanan P."/>
            <person name="Buyck B."/>
            <person name="Bense V."/>
            <person name="Catcheside P."/>
            <person name="Chovatia M."/>
            <person name="Cooper J."/>
            <person name="Damon W."/>
            <person name="Desjardin D."/>
            <person name="Finy P."/>
            <person name="Geml J."/>
            <person name="Haridas S."/>
            <person name="Hughes K."/>
            <person name="Justo A."/>
            <person name="Karasinski D."/>
            <person name="Kautmanova I."/>
            <person name="Kiss B."/>
            <person name="Kocsube S."/>
            <person name="Kotiranta H."/>
            <person name="LaButti K.M."/>
            <person name="Lechner B.E."/>
            <person name="Liimatainen K."/>
            <person name="Lipzen A."/>
            <person name="Lukacs Z."/>
            <person name="Mihaltcheva S."/>
            <person name="Morgado L.N."/>
            <person name="Niskanen T."/>
            <person name="Noordeloos M.E."/>
            <person name="Ohm R.A."/>
            <person name="Ortiz-Santana B."/>
            <person name="Ovrebo C."/>
            <person name="Racz N."/>
            <person name="Riley R."/>
            <person name="Savchenko A."/>
            <person name="Shiryaev A."/>
            <person name="Soop K."/>
            <person name="Spirin V."/>
            <person name="Szebenyi C."/>
            <person name="Tomsovsky M."/>
            <person name="Tulloss R.E."/>
            <person name="Uehling J."/>
            <person name="Grigoriev I.V."/>
            <person name="Vagvolgyi C."/>
            <person name="Papp T."/>
            <person name="Martin F.M."/>
            <person name="Miettinen O."/>
            <person name="Hibbett D.S."/>
            <person name="Nagy L.G."/>
        </authorList>
    </citation>
    <scope>NUCLEOTIDE SEQUENCE [LARGE SCALE GENOMIC DNA]</scope>
    <source>
        <strain evidence="1 2">NL-1719</strain>
    </source>
</reference>
<evidence type="ECO:0000313" key="1">
    <source>
        <dbReference type="EMBL" id="TFK60179.1"/>
    </source>
</evidence>
<gene>
    <name evidence="1" type="ORF">BDN72DRAFT_965814</name>
</gene>
<keyword evidence="2" id="KW-1185">Reference proteome</keyword>
<proteinExistence type="predicted"/>
<sequence length="468" mass="53408">MHLISPYAKFSPAIRDVKNNPCPVSIIPIELLQEIFAFSVTKRSAPRIRASVSQDELEPPGFQATALILTWVCSQWRQIALSLQELWCTMNIYKPKKYCVELAKVYLSRSGDRTSLNLYLRQNARPDYWEYPNPEACPEHRATVEILRLWVPHAHRWRSIFLDMTFTPPSHELPKIPAGALSSLQEANLRFQEKPKDSSVLIEWLWGNLFQSPLLRTAYWHDLRHILPPAPFSQLSEFRLSSPTVDELYSVLAASHRLKRLDVNISPKDHTHPEMPSAPGILLPSLEYLALDGGEHLSRILDHLSAPALRELRLTDTREIPFAEAHSLERFLRRSCCTLRALDLTQGRKGGETSVLDYFTNASKYLANLEAFSVYCTALSERMISLFAPRVVDNTISVPFPCLVDLQFCTCITKDGVVSSMVNSRSAAGVPLWAFVCRVQYESTGYSKDEAVFQRLLQDGLQLYWYVW</sequence>
<name>A0ACD3A461_9AGAR</name>
<accession>A0ACD3A461</accession>
<dbReference type="EMBL" id="ML208818">
    <property type="protein sequence ID" value="TFK60179.1"/>
    <property type="molecule type" value="Genomic_DNA"/>
</dbReference>
<organism evidence="1 2">
    <name type="scientific">Pluteus cervinus</name>
    <dbReference type="NCBI Taxonomy" id="181527"/>
    <lineage>
        <taxon>Eukaryota</taxon>
        <taxon>Fungi</taxon>
        <taxon>Dikarya</taxon>
        <taxon>Basidiomycota</taxon>
        <taxon>Agaricomycotina</taxon>
        <taxon>Agaricomycetes</taxon>
        <taxon>Agaricomycetidae</taxon>
        <taxon>Agaricales</taxon>
        <taxon>Pluteineae</taxon>
        <taxon>Pluteaceae</taxon>
        <taxon>Pluteus</taxon>
    </lineage>
</organism>
<protein>
    <submittedName>
        <fullName evidence="1">Uncharacterized protein</fullName>
    </submittedName>
</protein>
<evidence type="ECO:0000313" key="2">
    <source>
        <dbReference type="Proteomes" id="UP000308600"/>
    </source>
</evidence>
<dbReference type="Proteomes" id="UP000308600">
    <property type="component" value="Unassembled WGS sequence"/>
</dbReference>